<comment type="cofactor">
    <cofactor evidence="2">
        <name>Zn(2+)</name>
        <dbReference type="ChEBI" id="CHEBI:29105"/>
    </cofactor>
    <text evidence="2">Binds 2 Zn(2+) ions per subunit. One is catalytic and the other provides a structural contribution.</text>
</comment>
<dbReference type="EMBL" id="DVGK01000160">
    <property type="protein sequence ID" value="HIR14955.1"/>
    <property type="molecule type" value="Genomic_DNA"/>
</dbReference>
<dbReference type="InterPro" id="IPR013785">
    <property type="entry name" value="Aldolase_TIM"/>
</dbReference>
<dbReference type="PANTHER" id="PTHR30304">
    <property type="entry name" value="D-TAGATOSE-1,6-BISPHOSPHATE ALDOLASE"/>
    <property type="match status" value="1"/>
</dbReference>
<protein>
    <submittedName>
        <fullName evidence="3">Ketose-bisphosphate aldolase</fullName>
    </submittedName>
</protein>
<feature type="active site" description="Proton donor" evidence="1">
    <location>
        <position position="80"/>
    </location>
</feature>
<dbReference type="Pfam" id="PF01116">
    <property type="entry name" value="F_bP_aldolase"/>
    <property type="match status" value="1"/>
</dbReference>
<dbReference type="AlphaFoldDB" id="A0A9D1DA32"/>
<keyword evidence="2" id="KW-0479">Metal-binding</keyword>
<reference evidence="3" key="1">
    <citation type="submission" date="2020-10" db="EMBL/GenBank/DDBJ databases">
        <authorList>
            <person name="Gilroy R."/>
        </authorList>
    </citation>
    <scope>NUCLEOTIDE SEQUENCE</scope>
    <source>
        <strain evidence="3">ChiSjej4B22-8148</strain>
    </source>
</reference>
<name>A0A9D1DA32_9FIRM</name>
<reference evidence="3" key="2">
    <citation type="journal article" date="2021" name="PeerJ">
        <title>Extensive microbial diversity within the chicken gut microbiome revealed by metagenomics and culture.</title>
        <authorList>
            <person name="Gilroy R."/>
            <person name="Ravi A."/>
            <person name="Getino M."/>
            <person name="Pursley I."/>
            <person name="Horton D.L."/>
            <person name="Alikhan N.F."/>
            <person name="Baker D."/>
            <person name="Gharbi K."/>
            <person name="Hall N."/>
            <person name="Watson M."/>
            <person name="Adriaenssens E.M."/>
            <person name="Foster-Nyarko E."/>
            <person name="Jarju S."/>
            <person name="Secka A."/>
            <person name="Antonio M."/>
            <person name="Oren A."/>
            <person name="Chaudhuri R.R."/>
            <person name="La Ragione R."/>
            <person name="Hildebrand F."/>
            <person name="Pallen M.J."/>
        </authorList>
    </citation>
    <scope>NUCLEOTIDE SEQUENCE</scope>
    <source>
        <strain evidence="3">ChiSjej4B22-8148</strain>
    </source>
</reference>
<dbReference type="InterPro" id="IPR050246">
    <property type="entry name" value="Class_II_FBP_aldolase"/>
</dbReference>
<proteinExistence type="predicted"/>
<dbReference type="PANTHER" id="PTHR30304:SF0">
    <property type="entry name" value="D-TAGATOSE-1,6-BISPHOSPHATE ALDOLASE SUBUNIT GATY-RELATED"/>
    <property type="match status" value="1"/>
</dbReference>
<evidence type="ECO:0000313" key="3">
    <source>
        <dbReference type="EMBL" id="HIR14955.1"/>
    </source>
</evidence>
<feature type="binding site" evidence="2">
    <location>
        <position position="208"/>
    </location>
    <ligand>
        <name>Zn(2+)</name>
        <dbReference type="ChEBI" id="CHEBI:29105"/>
        <label>1</label>
        <note>catalytic</note>
    </ligand>
</feature>
<dbReference type="Proteomes" id="UP000886757">
    <property type="component" value="Unassembled WGS sequence"/>
</dbReference>
<sequence length="289" mass="31452">MLMNMADVLSVANDHNFAVPAFNIGTGQILKAVIECCEEKKAPVILAIHPNELAFQGDAFIAQCIKAANDSRVPMAIHLDHGGEYAQIERAIRDGFTSVMIDASHMSFEDNIAITKKVVAFAHPLGVSVEAELGTIGTTDGDTEGGTDDIIYTVPADAKKFVEETGVDALAVAIGTAHGLYPKDFKPELKQDLLSEIKSLVSIPLVLHGGSGNPDSEIAESVKRGINKINISSDIKDAFYQRLRITLANDKKVREPFELYVDAIGAMKEVICQKIDLFDDADKMQYYRL</sequence>
<organism evidence="3 4">
    <name type="scientific">Candidatus Choladousia intestinavium</name>
    <dbReference type="NCBI Taxonomy" id="2840727"/>
    <lineage>
        <taxon>Bacteria</taxon>
        <taxon>Bacillati</taxon>
        <taxon>Bacillota</taxon>
        <taxon>Clostridia</taxon>
        <taxon>Lachnospirales</taxon>
        <taxon>Lachnospiraceae</taxon>
        <taxon>Lachnospiraceae incertae sedis</taxon>
        <taxon>Candidatus Choladousia</taxon>
    </lineage>
</organism>
<feature type="binding site" evidence="2">
    <location>
        <position position="178"/>
    </location>
    <ligand>
        <name>Zn(2+)</name>
        <dbReference type="ChEBI" id="CHEBI:29105"/>
        <label>1</label>
        <note>catalytic</note>
    </ligand>
</feature>
<feature type="binding site" evidence="2">
    <location>
        <position position="102"/>
    </location>
    <ligand>
        <name>Zn(2+)</name>
        <dbReference type="ChEBI" id="CHEBI:29105"/>
        <label>2</label>
    </ligand>
</feature>
<evidence type="ECO:0000313" key="4">
    <source>
        <dbReference type="Proteomes" id="UP000886757"/>
    </source>
</evidence>
<dbReference type="Gene3D" id="3.20.20.70">
    <property type="entry name" value="Aldolase class I"/>
    <property type="match status" value="1"/>
</dbReference>
<dbReference type="InterPro" id="IPR000771">
    <property type="entry name" value="FBA_II"/>
</dbReference>
<dbReference type="NCBIfam" id="NF006042">
    <property type="entry name" value="PRK08185.1"/>
    <property type="match status" value="1"/>
</dbReference>
<keyword evidence="2" id="KW-0862">Zinc</keyword>
<comment type="caution">
    <text evidence="3">The sequence shown here is derived from an EMBL/GenBank/DDBJ whole genome shotgun (WGS) entry which is preliminary data.</text>
</comment>
<dbReference type="GO" id="GO:0008270">
    <property type="term" value="F:zinc ion binding"/>
    <property type="evidence" value="ECO:0007669"/>
    <property type="project" value="InterPro"/>
</dbReference>
<dbReference type="PIRSF" id="PIRSF001359">
    <property type="entry name" value="F_bP_aldolase_II"/>
    <property type="match status" value="1"/>
</dbReference>
<accession>A0A9D1DA32</accession>
<evidence type="ECO:0000256" key="2">
    <source>
        <dbReference type="PIRSR" id="PIRSR001359-3"/>
    </source>
</evidence>
<feature type="binding site" evidence="2">
    <location>
        <position position="81"/>
    </location>
    <ligand>
        <name>Zn(2+)</name>
        <dbReference type="ChEBI" id="CHEBI:29105"/>
        <label>1</label>
        <note>catalytic</note>
    </ligand>
</feature>
<feature type="binding site" evidence="2">
    <location>
        <position position="132"/>
    </location>
    <ligand>
        <name>Zn(2+)</name>
        <dbReference type="ChEBI" id="CHEBI:29105"/>
        <label>2</label>
    </ligand>
</feature>
<dbReference type="GO" id="GO:0005975">
    <property type="term" value="P:carbohydrate metabolic process"/>
    <property type="evidence" value="ECO:0007669"/>
    <property type="project" value="InterPro"/>
</dbReference>
<gene>
    <name evidence="3" type="ORF">IAB31_13655</name>
</gene>
<dbReference type="NCBIfam" id="TIGR00167">
    <property type="entry name" value="cbbA"/>
    <property type="match status" value="1"/>
</dbReference>
<dbReference type="SUPFAM" id="SSF51569">
    <property type="entry name" value="Aldolase"/>
    <property type="match status" value="1"/>
</dbReference>
<dbReference type="GO" id="GO:0016832">
    <property type="term" value="F:aldehyde-lyase activity"/>
    <property type="evidence" value="ECO:0007669"/>
    <property type="project" value="InterPro"/>
</dbReference>
<evidence type="ECO:0000256" key="1">
    <source>
        <dbReference type="PIRSR" id="PIRSR001359-1"/>
    </source>
</evidence>
<dbReference type="CDD" id="cd00947">
    <property type="entry name" value="TBP_aldolase_IIB"/>
    <property type="match status" value="1"/>
</dbReference>